<sequence>MQYLIAFMESPATFEHRSPIDNSGPDMGAWYAYIGAIRASGIVTGGAGLMPPSTGAVVTVRDGGRQVVDGPYPDSKEQLGGFFIVEVPDLDTALEWAARSPAASDGSVIVRPLMPPMP</sequence>
<dbReference type="Gene3D" id="3.30.70.1060">
    <property type="entry name" value="Dimeric alpha+beta barrel"/>
    <property type="match status" value="1"/>
</dbReference>
<dbReference type="RefSeq" id="WP_261966950.1">
    <property type="nucleotide sequence ID" value="NZ_JAHHZF010000001.1"/>
</dbReference>
<dbReference type="InterPro" id="IPR005545">
    <property type="entry name" value="YCII"/>
</dbReference>
<dbReference type="PANTHER" id="PTHR35174">
    <property type="entry name" value="BLL7171 PROTEIN-RELATED"/>
    <property type="match status" value="1"/>
</dbReference>
<reference evidence="3 4" key="1">
    <citation type="submission" date="2021-06" db="EMBL/GenBank/DDBJ databases">
        <authorList>
            <person name="Grouzdev D.S."/>
            <person name="Koziaeva V."/>
        </authorList>
    </citation>
    <scope>NUCLEOTIDE SEQUENCE [LARGE SCALE GENOMIC DNA]</scope>
    <source>
        <strain evidence="3 4">22</strain>
    </source>
</reference>
<dbReference type="Proteomes" id="UP000766595">
    <property type="component" value="Unassembled WGS sequence"/>
</dbReference>
<dbReference type="InterPro" id="IPR011008">
    <property type="entry name" value="Dimeric_a/b-barrel"/>
</dbReference>
<dbReference type="PANTHER" id="PTHR35174:SF3">
    <property type="entry name" value="BLL7171 PROTEIN"/>
    <property type="match status" value="1"/>
</dbReference>
<evidence type="ECO:0000256" key="1">
    <source>
        <dbReference type="ARBA" id="ARBA00007689"/>
    </source>
</evidence>
<protein>
    <submittedName>
        <fullName evidence="3">YciI family protein</fullName>
    </submittedName>
</protein>
<evidence type="ECO:0000259" key="2">
    <source>
        <dbReference type="Pfam" id="PF03795"/>
    </source>
</evidence>
<comment type="caution">
    <text evidence="3">The sequence shown here is derived from an EMBL/GenBank/DDBJ whole genome shotgun (WGS) entry which is preliminary data.</text>
</comment>
<name>A0A947GHX6_9HYPH</name>
<comment type="similarity">
    <text evidence="1">Belongs to the YciI family.</text>
</comment>
<dbReference type="SUPFAM" id="SSF54909">
    <property type="entry name" value="Dimeric alpha+beta barrel"/>
    <property type="match status" value="1"/>
</dbReference>
<dbReference type="EMBL" id="JAHHZF010000001">
    <property type="protein sequence ID" value="MBT9288274.1"/>
    <property type="molecule type" value="Genomic_DNA"/>
</dbReference>
<dbReference type="Pfam" id="PF03795">
    <property type="entry name" value="YCII"/>
    <property type="match status" value="1"/>
</dbReference>
<evidence type="ECO:0000313" key="4">
    <source>
        <dbReference type="Proteomes" id="UP000766595"/>
    </source>
</evidence>
<evidence type="ECO:0000313" key="3">
    <source>
        <dbReference type="EMBL" id="MBT9288274.1"/>
    </source>
</evidence>
<organism evidence="3 4">
    <name type="scientific">Prosthecodimorpha staleyi</name>
    <dbReference type="NCBI Taxonomy" id="2840188"/>
    <lineage>
        <taxon>Bacteria</taxon>
        <taxon>Pseudomonadati</taxon>
        <taxon>Pseudomonadota</taxon>
        <taxon>Alphaproteobacteria</taxon>
        <taxon>Hyphomicrobiales</taxon>
        <taxon>Ancalomicrobiaceae</taxon>
        <taxon>Prosthecodimorpha</taxon>
    </lineage>
</organism>
<feature type="domain" description="YCII-related" evidence="2">
    <location>
        <begin position="28"/>
        <end position="115"/>
    </location>
</feature>
<keyword evidence="4" id="KW-1185">Reference proteome</keyword>
<accession>A0A947GHX6</accession>
<dbReference type="AlphaFoldDB" id="A0A947GHX6"/>
<gene>
    <name evidence="3" type="ORF">KL771_02355</name>
</gene>
<proteinExistence type="inferred from homology"/>